<keyword evidence="3" id="KW-0819">tRNA processing</keyword>
<organism evidence="9 10">
    <name type="scientific">Vitrella brassicaformis (strain CCMP3155)</name>
    <dbReference type="NCBI Taxonomy" id="1169540"/>
    <lineage>
        <taxon>Eukaryota</taxon>
        <taxon>Sar</taxon>
        <taxon>Alveolata</taxon>
        <taxon>Colpodellida</taxon>
        <taxon>Vitrellaceae</taxon>
        <taxon>Vitrella</taxon>
    </lineage>
</organism>
<feature type="domain" description="tRNA intron endonuclease catalytic" evidence="7">
    <location>
        <begin position="154"/>
        <end position="210"/>
    </location>
</feature>
<dbReference type="InterPro" id="IPR006677">
    <property type="entry name" value="tRNA_intron_Endonuc_cat-like"/>
</dbReference>
<gene>
    <name evidence="9" type="ORF">Vbra_15139</name>
</gene>
<dbReference type="AlphaFoldDB" id="A0A0G4FF42"/>
<evidence type="ECO:0000256" key="1">
    <source>
        <dbReference type="ARBA" id="ARBA00008078"/>
    </source>
</evidence>
<dbReference type="PANTHER" id="PTHR13070:SF0">
    <property type="entry name" value="TRNA-SPLICING ENDONUCLEASE SUBUNIT SEN34"/>
    <property type="match status" value="1"/>
</dbReference>
<evidence type="ECO:0000256" key="4">
    <source>
        <dbReference type="ARBA" id="ARBA00023239"/>
    </source>
</evidence>
<sequence length="231" mass="25672">MDTDDTNRQHLDEVDDESHAFIEGVEAAVLEAADDNDHDNERDGRERDSKERPPSLVWEWQAARDLRQQCGLVAAEIGTLPIACQQNKQLGAPFLYSDEQTTAIRHMQRGSRSSRGRRGESGEISVDEGPARALGKRKRQDEDAVCSSVRFSMAGLKFGGTSVMYTGDPLKYHGFVLIQRVPHSSLVSSVSLLRTHRVATAMHKEMVVEVAGKGVAGGETKYLKLDRLEYF</sequence>
<dbReference type="Proteomes" id="UP000041254">
    <property type="component" value="Unassembled WGS sequence"/>
</dbReference>
<evidence type="ECO:0000256" key="3">
    <source>
        <dbReference type="ARBA" id="ARBA00022694"/>
    </source>
</evidence>
<dbReference type="GO" id="GO:0000379">
    <property type="term" value="P:tRNA-type intron splice site recognition and cleavage"/>
    <property type="evidence" value="ECO:0007669"/>
    <property type="project" value="TreeGrafter"/>
</dbReference>
<feature type="domain" description="TSEN34 N-terminal" evidence="8">
    <location>
        <begin position="56"/>
        <end position="105"/>
    </location>
</feature>
<dbReference type="SUPFAM" id="SSF53032">
    <property type="entry name" value="tRNA-intron endonuclease catalytic domain-like"/>
    <property type="match status" value="1"/>
</dbReference>
<dbReference type="InterPro" id="IPR011856">
    <property type="entry name" value="tRNA_endonuc-like_dom_sf"/>
</dbReference>
<comment type="similarity">
    <text evidence="1">Belongs to the tRNA-intron endonuclease family.</text>
</comment>
<keyword evidence="10" id="KW-1185">Reference proteome</keyword>
<dbReference type="Pfam" id="PF26577">
    <property type="entry name" value="TSEN34_N"/>
    <property type="match status" value="1"/>
</dbReference>
<keyword evidence="4" id="KW-0456">Lyase</keyword>
<dbReference type="EMBL" id="CDMY01000417">
    <property type="protein sequence ID" value="CEM11471.1"/>
    <property type="molecule type" value="Genomic_DNA"/>
</dbReference>
<dbReference type="Gene3D" id="3.40.1350.10">
    <property type="match status" value="1"/>
</dbReference>
<evidence type="ECO:0000313" key="9">
    <source>
        <dbReference type="EMBL" id="CEM11471.1"/>
    </source>
</evidence>
<dbReference type="InParanoid" id="A0A0G4FF42"/>
<dbReference type="InterPro" id="IPR059049">
    <property type="entry name" value="TSEN34_N"/>
</dbReference>
<feature type="region of interest" description="Disordered" evidence="6">
    <location>
        <begin position="29"/>
        <end position="54"/>
    </location>
</feature>
<feature type="compositionally biased region" description="Basic and acidic residues" evidence="6">
    <location>
        <begin position="39"/>
        <end position="53"/>
    </location>
</feature>
<accession>A0A0G4FF42</accession>
<evidence type="ECO:0000256" key="2">
    <source>
        <dbReference type="ARBA" id="ARBA00012573"/>
    </source>
</evidence>
<evidence type="ECO:0000259" key="8">
    <source>
        <dbReference type="Pfam" id="PF26577"/>
    </source>
</evidence>
<name>A0A0G4FF42_VITBC</name>
<dbReference type="EC" id="4.6.1.16" evidence="2"/>
<dbReference type="InterPro" id="IPR036167">
    <property type="entry name" value="tRNA_intron_Endo_cat-like_sf"/>
</dbReference>
<evidence type="ECO:0000256" key="5">
    <source>
        <dbReference type="ARBA" id="ARBA00034031"/>
    </source>
</evidence>
<dbReference type="GO" id="GO:0005634">
    <property type="term" value="C:nucleus"/>
    <property type="evidence" value="ECO:0007669"/>
    <property type="project" value="UniProtKB-ARBA"/>
</dbReference>
<dbReference type="VEuPathDB" id="CryptoDB:Vbra_15139"/>
<evidence type="ECO:0000313" key="10">
    <source>
        <dbReference type="Proteomes" id="UP000041254"/>
    </source>
</evidence>
<comment type="catalytic activity">
    <reaction evidence="5">
        <text>pretRNA = a 3'-half-tRNA molecule with a 5'-OH end + a 5'-half-tRNA molecule with a 2',3'-cyclic phosphate end + an intron with a 2',3'-cyclic phosphate and a 5'-hydroxyl terminus.</text>
        <dbReference type="EC" id="4.6.1.16"/>
    </reaction>
</comment>
<protein>
    <recommendedName>
        <fullName evidence="2">tRNA-intron lyase</fullName>
        <ecNumber evidence="2">4.6.1.16</ecNumber>
    </recommendedName>
</protein>
<dbReference type="PANTHER" id="PTHR13070">
    <property type="entry name" value="TRNA-SPLICING ENDONUCLEASE SUBUNIT SEN34-RELATED"/>
    <property type="match status" value="1"/>
</dbReference>
<reference evidence="9 10" key="1">
    <citation type="submission" date="2014-11" db="EMBL/GenBank/DDBJ databases">
        <authorList>
            <person name="Zhu J."/>
            <person name="Qi W."/>
            <person name="Song R."/>
        </authorList>
    </citation>
    <scope>NUCLEOTIDE SEQUENCE [LARGE SCALE GENOMIC DNA]</scope>
</reference>
<feature type="region of interest" description="Disordered" evidence="6">
    <location>
        <begin position="104"/>
        <end position="139"/>
    </location>
</feature>
<dbReference type="GO" id="GO:0003676">
    <property type="term" value="F:nucleic acid binding"/>
    <property type="evidence" value="ECO:0007669"/>
    <property type="project" value="InterPro"/>
</dbReference>
<proteinExistence type="inferred from homology"/>
<evidence type="ECO:0000259" key="7">
    <source>
        <dbReference type="Pfam" id="PF01974"/>
    </source>
</evidence>
<feature type="compositionally biased region" description="Basic residues" evidence="6">
    <location>
        <begin position="106"/>
        <end position="116"/>
    </location>
</feature>
<dbReference type="Pfam" id="PF01974">
    <property type="entry name" value="tRNA_int_endo"/>
    <property type="match status" value="1"/>
</dbReference>
<dbReference type="GO" id="GO:0000213">
    <property type="term" value="F:tRNA-intron lyase activity"/>
    <property type="evidence" value="ECO:0007669"/>
    <property type="project" value="UniProtKB-EC"/>
</dbReference>
<dbReference type="PhylomeDB" id="A0A0G4FF42"/>
<evidence type="ECO:0000256" key="6">
    <source>
        <dbReference type="SAM" id="MobiDB-lite"/>
    </source>
</evidence>